<evidence type="ECO:0000256" key="2">
    <source>
        <dbReference type="ARBA" id="ARBA00012695"/>
    </source>
</evidence>
<gene>
    <name evidence="11" type="ORF">BC10311_06346</name>
</gene>
<evidence type="ECO:0000313" key="11">
    <source>
        <dbReference type="EMBL" id="SCC69500.1"/>
    </source>
</evidence>
<feature type="binding site" evidence="9">
    <location>
        <position position="142"/>
    </location>
    <ligand>
        <name>FAD</name>
        <dbReference type="ChEBI" id="CHEBI:57692"/>
    </ligand>
</feature>
<evidence type="ECO:0000313" key="12">
    <source>
        <dbReference type="Proteomes" id="UP000195728"/>
    </source>
</evidence>
<dbReference type="PIRSF" id="PIRSF000196">
    <property type="entry name" value="Pro_dehydrog"/>
    <property type="match status" value="1"/>
</dbReference>
<dbReference type="AlphaFoldDB" id="A0AB37Z1Z3"/>
<dbReference type="GO" id="GO:0000166">
    <property type="term" value="F:nucleotide binding"/>
    <property type="evidence" value="ECO:0007669"/>
    <property type="project" value="UniProtKB-KW"/>
</dbReference>
<dbReference type="InterPro" id="IPR008219">
    <property type="entry name" value="PRODH_bac_arc"/>
</dbReference>
<evidence type="ECO:0000256" key="3">
    <source>
        <dbReference type="ARBA" id="ARBA00022630"/>
    </source>
</evidence>
<comment type="cofactor">
    <cofactor evidence="9">
        <name>FAD</name>
        <dbReference type="ChEBI" id="CHEBI:57692"/>
    </cofactor>
    <text evidence="9">Binds 1 FAD per subunit.</text>
</comment>
<evidence type="ECO:0000256" key="8">
    <source>
        <dbReference type="ARBA" id="ARBA00048779"/>
    </source>
</evidence>
<dbReference type="SUPFAM" id="SSF51730">
    <property type="entry name" value="FAD-linked oxidoreductase"/>
    <property type="match status" value="1"/>
</dbReference>
<keyword evidence="5 9" id="KW-0274">FAD</keyword>
<reference evidence="11 12" key="1">
    <citation type="submission" date="2016-08" db="EMBL/GenBank/DDBJ databases">
        <authorList>
            <person name="Loux V."/>
            <person name="Rue O."/>
        </authorList>
    </citation>
    <scope>NUCLEOTIDE SEQUENCE [LARGE SCALE GENOMIC DNA]</scope>
    <source>
        <strain evidence="11 12">WSBC_10311</strain>
    </source>
</reference>
<feature type="binding site" evidence="9">
    <location>
        <begin position="233"/>
        <end position="234"/>
    </location>
    <ligand>
        <name>FAD</name>
        <dbReference type="ChEBI" id="CHEBI:57692"/>
    </ligand>
</feature>
<evidence type="ECO:0000256" key="6">
    <source>
        <dbReference type="ARBA" id="ARBA00023002"/>
    </source>
</evidence>
<evidence type="ECO:0000256" key="7">
    <source>
        <dbReference type="ARBA" id="ARBA00023062"/>
    </source>
</evidence>
<comment type="catalytic activity">
    <reaction evidence="8">
        <text>L-proline + a quinone = (S)-1-pyrroline-5-carboxylate + a quinol + H(+)</text>
        <dbReference type="Rhea" id="RHEA:23784"/>
        <dbReference type="ChEBI" id="CHEBI:15378"/>
        <dbReference type="ChEBI" id="CHEBI:17388"/>
        <dbReference type="ChEBI" id="CHEBI:24646"/>
        <dbReference type="ChEBI" id="CHEBI:60039"/>
        <dbReference type="ChEBI" id="CHEBI:132124"/>
        <dbReference type="EC" id="1.5.5.2"/>
    </reaction>
</comment>
<dbReference type="Gene3D" id="3.20.20.220">
    <property type="match status" value="1"/>
</dbReference>
<keyword evidence="3" id="KW-0285">Flavoprotein</keyword>
<dbReference type="PANTHER" id="PTHR13914:SF0">
    <property type="entry name" value="PROLINE DEHYDROGENASE 1, MITOCHONDRIAL"/>
    <property type="match status" value="1"/>
</dbReference>
<organism evidence="11 12">
    <name type="scientific">Bacillus wiedmannii</name>
    <dbReference type="NCBI Taxonomy" id="1890302"/>
    <lineage>
        <taxon>Bacteria</taxon>
        <taxon>Bacillati</taxon>
        <taxon>Bacillota</taxon>
        <taxon>Bacilli</taxon>
        <taxon>Bacillales</taxon>
        <taxon>Bacillaceae</taxon>
        <taxon>Bacillus</taxon>
        <taxon>Bacillus cereus group</taxon>
    </lineage>
</organism>
<dbReference type="GO" id="GO:0010133">
    <property type="term" value="P:L-proline catabolic process to L-glutamate"/>
    <property type="evidence" value="ECO:0007669"/>
    <property type="project" value="InterPro"/>
</dbReference>
<comment type="pathway">
    <text evidence="1">Amino-acid degradation; L-proline degradation into L-glutamate; L-glutamate from L-proline: step 1/2.</text>
</comment>
<dbReference type="EC" id="1.5.5.2" evidence="2"/>
<feature type="binding site" evidence="9">
    <location>
        <position position="170"/>
    </location>
    <ligand>
        <name>FAD</name>
        <dbReference type="ChEBI" id="CHEBI:57692"/>
    </ligand>
</feature>
<comment type="caution">
    <text evidence="11">The sequence shown here is derived from an EMBL/GenBank/DDBJ whole genome shotgun (WGS) entry which is preliminary data.</text>
</comment>
<feature type="binding site" evidence="9">
    <location>
        <begin position="194"/>
        <end position="196"/>
    </location>
    <ligand>
        <name>FAD</name>
        <dbReference type="ChEBI" id="CHEBI:57692"/>
    </ligand>
</feature>
<sequence length="320" mass="36988">MMMKPEFQVAQAFKSIARNEHIKSYVQQSTELYALLLQAAKRFVTGETRHEGVVIAKELITKGYHTSLEYIGENTLDIEECYKAKNEFWNLIGDIGALSMKQTVSLDLSHIGLSIDPEISYIYLMELAEKAKVHGTTLMISMEESSKAADILSIYKKTTEQYPNVGITIQAHLYRSNNDIQELLHYPGKIRVVKGAYQEVSDIAMPRSNDLNQQYLQIVEQLVENNHPVSIATHDEILIKEMEKRQYFSQSNVEIEMLYGIRPDMLSDLKNKGHKVRVYLTYGKEWYLYLCHRIAEYPENLYRAVIDMMHSSAVQQSREY</sequence>
<accession>A0AB37Z1Z3</accession>
<evidence type="ECO:0000256" key="4">
    <source>
        <dbReference type="ARBA" id="ARBA00022741"/>
    </source>
</evidence>
<protein>
    <recommendedName>
        <fullName evidence="2">proline dehydrogenase</fullName>
        <ecNumber evidence="2">1.5.5.2</ecNumber>
    </recommendedName>
</protein>
<dbReference type="PANTHER" id="PTHR13914">
    <property type="entry name" value="PROLINE OXIDASE"/>
    <property type="match status" value="1"/>
</dbReference>
<name>A0AB37Z1Z3_9BACI</name>
<dbReference type="Proteomes" id="UP000195728">
    <property type="component" value="Unassembled WGS sequence"/>
</dbReference>
<dbReference type="Pfam" id="PF01619">
    <property type="entry name" value="Pro_dh"/>
    <property type="match status" value="1"/>
</dbReference>
<dbReference type="InterPro" id="IPR029041">
    <property type="entry name" value="FAD-linked_oxidoreductase-like"/>
</dbReference>
<dbReference type="InterPro" id="IPR002872">
    <property type="entry name" value="Proline_DH_dom"/>
</dbReference>
<dbReference type="GO" id="GO:0004657">
    <property type="term" value="F:proline dehydrogenase activity"/>
    <property type="evidence" value="ECO:0007669"/>
    <property type="project" value="UniProtKB-EC"/>
</dbReference>
<evidence type="ECO:0000256" key="5">
    <source>
        <dbReference type="ARBA" id="ARBA00022827"/>
    </source>
</evidence>
<keyword evidence="6 11" id="KW-0560">Oxidoreductase</keyword>
<dbReference type="InterPro" id="IPR015659">
    <property type="entry name" value="Proline_oxidase"/>
</dbReference>
<keyword evidence="7" id="KW-0642">Proline metabolism</keyword>
<proteinExistence type="predicted"/>
<evidence type="ECO:0000259" key="10">
    <source>
        <dbReference type="Pfam" id="PF01619"/>
    </source>
</evidence>
<evidence type="ECO:0000256" key="1">
    <source>
        <dbReference type="ARBA" id="ARBA00004739"/>
    </source>
</evidence>
<keyword evidence="4 9" id="KW-0547">Nucleotide-binding</keyword>
<feature type="domain" description="Proline dehydrogenase" evidence="10">
    <location>
        <begin position="57"/>
        <end position="296"/>
    </location>
</feature>
<dbReference type="EMBL" id="FMBG01000026">
    <property type="protein sequence ID" value="SCC69500.1"/>
    <property type="molecule type" value="Genomic_DNA"/>
</dbReference>
<evidence type="ECO:0000256" key="9">
    <source>
        <dbReference type="PIRSR" id="PIRSR000196-2"/>
    </source>
</evidence>